<keyword evidence="1" id="KW-0732">Signal</keyword>
<feature type="signal peptide" evidence="1">
    <location>
        <begin position="1"/>
        <end position="21"/>
    </location>
</feature>
<evidence type="ECO:0000259" key="2">
    <source>
        <dbReference type="Pfam" id="PF13670"/>
    </source>
</evidence>
<dbReference type="EMBL" id="VJOL01000040">
    <property type="protein sequence ID" value="TSE28672.1"/>
    <property type="molecule type" value="Genomic_DNA"/>
</dbReference>
<accession>A0A554WYM8</accession>
<dbReference type="Proteomes" id="UP000318542">
    <property type="component" value="Unassembled WGS sequence"/>
</dbReference>
<proteinExistence type="predicted"/>
<gene>
    <name evidence="3" type="ORF">Tther_01928</name>
</gene>
<dbReference type="Pfam" id="PF13670">
    <property type="entry name" value="PepSY_2"/>
    <property type="match status" value="1"/>
</dbReference>
<feature type="domain" description="PepSY" evidence="2">
    <location>
        <begin position="6"/>
        <end position="87"/>
    </location>
</feature>
<dbReference type="RefSeq" id="WP_143903344.1">
    <property type="nucleotide sequence ID" value="NZ_VJOL01000040.1"/>
</dbReference>
<feature type="chain" id="PRO_5021810417" evidence="1">
    <location>
        <begin position="22"/>
        <end position="87"/>
    </location>
</feature>
<protein>
    <submittedName>
        <fullName evidence="3">Peptidase propeptide and YPEB domain protein</fullName>
    </submittedName>
</protein>
<evidence type="ECO:0000313" key="3">
    <source>
        <dbReference type="EMBL" id="TSE28672.1"/>
    </source>
</evidence>
<reference evidence="3 4" key="1">
    <citation type="submission" date="2019-07" db="EMBL/GenBank/DDBJ databases">
        <title>Tepidimonas thermarum AA-1 draft genome.</title>
        <authorList>
            <person name="Da Costa M.S."/>
            <person name="Froufe H.J.C."/>
            <person name="Egas C."/>
            <person name="Albuquerque L."/>
        </authorList>
    </citation>
    <scope>NUCLEOTIDE SEQUENCE [LARGE SCALE GENOMIC DNA]</scope>
    <source>
        <strain evidence="3 4">AA-1</strain>
    </source>
</reference>
<organism evidence="3 4">
    <name type="scientific">Tepidimonas thermarum</name>
    <dbReference type="NCBI Taxonomy" id="335431"/>
    <lineage>
        <taxon>Bacteria</taxon>
        <taxon>Pseudomonadati</taxon>
        <taxon>Pseudomonadota</taxon>
        <taxon>Betaproteobacteria</taxon>
        <taxon>Burkholderiales</taxon>
        <taxon>Tepidimonas</taxon>
    </lineage>
</organism>
<evidence type="ECO:0000256" key="1">
    <source>
        <dbReference type="SAM" id="SignalP"/>
    </source>
</evidence>
<evidence type="ECO:0000313" key="4">
    <source>
        <dbReference type="Proteomes" id="UP000318542"/>
    </source>
</evidence>
<name>A0A554WYM8_9BURK</name>
<comment type="caution">
    <text evidence="3">The sequence shown here is derived from an EMBL/GenBank/DDBJ whole genome shotgun (WGS) entry which is preliminary data.</text>
</comment>
<sequence>MSLKSTTLALTLSLAAAGAWAGPKCDAPKDKWMKEGDFRAMVQKQGYEIKKFKVSSGNCYEIYGLDKDGKKVEIYFDPASGNPVERK</sequence>
<dbReference type="InterPro" id="IPR025711">
    <property type="entry name" value="PepSY"/>
</dbReference>
<keyword evidence="4" id="KW-1185">Reference proteome</keyword>
<dbReference type="AlphaFoldDB" id="A0A554WYM8"/>
<dbReference type="OrthoDB" id="9180865at2"/>